<dbReference type="Pfam" id="PF00482">
    <property type="entry name" value="T2SSF"/>
    <property type="match status" value="1"/>
</dbReference>
<reference evidence="8 9" key="1">
    <citation type="journal article" date="2011" name="Stand. Genomic Sci.">
        <title>Complete genome sequence of the halophilic and highly halotolerant Chromohalobacter salexigens type strain (1H11(T)).</title>
        <authorList>
            <person name="Copeland A."/>
            <person name="O'Connor K."/>
            <person name="Lucas S."/>
            <person name="Lapidus A."/>
            <person name="Berry K.W."/>
            <person name="Detter J.C."/>
            <person name="Del Rio T.G."/>
            <person name="Hammon N."/>
            <person name="Dalin E."/>
            <person name="Tice H."/>
            <person name="Pitluck S."/>
            <person name="Bruce D."/>
            <person name="Goodwin L."/>
            <person name="Han C."/>
            <person name="Tapia R."/>
            <person name="Saunders E."/>
            <person name="Schmutz J."/>
            <person name="Brettin T."/>
            <person name="Larimer F."/>
            <person name="Land M."/>
            <person name="Hauser L."/>
            <person name="Vargas C."/>
            <person name="Nieto J.J."/>
            <person name="Kyrpides N.C."/>
            <person name="Ivanova N."/>
            <person name="Goker M."/>
            <person name="Klenk H.P."/>
            <person name="Csonka L.N."/>
            <person name="Woyke T."/>
        </authorList>
    </citation>
    <scope>NUCLEOTIDE SEQUENCE [LARGE SCALE GENOMIC DNA]</scope>
    <source>
        <strain evidence="9">ATCC BAA-138 / DSM 3043 / CIP 106854 / NCIMB 13768 / 1H11</strain>
    </source>
</reference>
<accession>Q1QWZ4</accession>
<dbReference type="InterPro" id="IPR018076">
    <property type="entry name" value="T2SS_GspF_dom"/>
</dbReference>
<dbReference type="GeneID" id="95334386"/>
<keyword evidence="5 6" id="KW-0472">Membrane</keyword>
<dbReference type="GO" id="GO:0005886">
    <property type="term" value="C:plasma membrane"/>
    <property type="evidence" value="ECO:0007669"/>
    <property type="project" value="UniProtKB-SubCell"/>
</dbReference>
<evidence type="ECO:0000256" key="4">
    <source>
        <dbReference type="ARBA" id="ARBA00022989"/>
    </source>
</evidence>
<evidence type="ECO:0000256" key="1">
    <source>
        <dbReference type="ARBA" id="ARBA00004651"/>
    </source>
</evidence>
<dbReference type="KEGG" id="csa:Csal_1661"/>
<feature type="domain" description="Type II secretion system protein GspF" evidence="7">
    <location>
        <begin position="155"/>
        <end position="279"/>
    </location>
</feature>
<feature type="transmembrane region" description="Helical" evidence="6">
    <location>
        <begin position="85"/>
        <end position="105"/>
    </location>
</feature>
<feature type="transmembrane region" description="Helical" evidence="6">
    <location>
        <begin position="6"/>
        <end position="25"/>
    </location>
</feature>
<dbReference type="PANTHER" id="PTHR35007:SF2">
    <property type="entry name" value="PILUS ASSEMBLE PROTEIN"/>
    <property type="match status" value="1"/>
</dbReference>
<keyword evidence="9" id="KW-1185">Reference proteome</keyword>
<keyword evidence="4 6" id="KW-1133">Transmembrane helix</keyword>
<protein>
    <submittedName>
        <fullName evidence="8">Type II secretion system protein</fullName>
    </submittedName>
</protein>
<dbReference type="HOGENOM" id="CLU_935951_0_0_6"/>
<dbReference type="STRING" id="290398.Csal_1661"/>
<evidence type="ECO:0000256" key="2">
    <source>
        <dbReference type="ARBA" id="ARBA00022475"/>
    </source>
</evidence>
<keyword evidence="3 6" id="KW-0812">Transmembrane</keyword>
<comment type="subcellular location">
    <subcellularLocation>
        <location evidence="1">Cell membrane</location>
        <topology evidence="1">Multi-pass membrane protein</topology>
    </subcellularLocation>
</comment>
<name>Q1QWZ4_CHRI1</name>
<evidence type="ECO:0000259" key="7">
    <source>
        <dbReference type="Pfam" id="PF00482"/>
    </source>
</evidence>
<dbReference type="OrthoDB" id="8534919at2"/>
<dbReference type="RefSeq" id="WP_011506960.1">
    <property type="nucleotide sequence ID" value="NC_007963.1"/>
</dbReference>
<dbReference type="Proteomes" id="UP000000239">
    <property type="component" value="Chromosome"/>
</dbReference>
<evidence type="ECO:0000313" key="8">
    <source>
        <dbReference type="EMBL" id="ABE59014.1"/>
    </source>
</evidence>
<feature type="transmembrane region" description="Helical" evidence="6">
    <location>
        <begin position="111"/>
        <end position="133"/>
    </location>
</feature>
<evidence type="ECO:0000256" key="5">
    <source>
        <dbReference type="ARBA" id="ARBA00023136"/>
    </source>
</evidence>
<feature type="transmembrane region" description="Helical" evidence="6">
    <location>
        <begin position="265"/>
        <end position="285"/>
    </location>
</feature>
<evidence type="ECO:0000313" key="9">
    <source>
        <dbReference type="Proteomes" id="UP000000239"/>
    </source>
</evidence>
<gene>
    <name evidence="8" type="ordered locus">Csal_1661</name>
</gene>
<keyword evidence="2" id="KW-1003">Cell membrane</keyword>
<sequence length="297" mass="31978">MVAVVLLLASGVALMVAAGACWIIAQRAAERQTPTAPAPWRQTESWLLRSGSAWRVHRRRHARSAELAIILRQAGFIGSRAQARLLAVLGILAVSVTLLGMLWGWEQGRGVAGSLFLGLALGALTGVVAWAWLKNRRRRRTRVLDEEIGLVLQVTRMLWEAGMTLESVLQGLIDNLANTAPETVRELRSVTHKIEAGQAREEALEEVAGIQASEGLGDLLKLLAQVSASGGGARDSLRTLADLLRDRRRTRLQEAVTRLSGKMSLVMMVFLFPALLIVLAGPAVLNLAGALATLGGQ</sequence>
<dbReference type="PANTHER" id="PTHR35007">
    <property type="entry name" value="INTEGRAL MEMBRANE PROTEIN-RELATED"/>
    <property type="match status" value="1"/>
</dbReference>
<proteinExistence type="predicted"/>
<dbReference type="eggNOG" id="COG2064">
    <property type="taxonomic scope" value="Bacteria"/>
</dbReference>
<dbReference type="EMBL" id="CP000285">
    <property type="protein sequence ID" value="ABE59014.1"/>
    <property type="molecule type" value="Genomic_DNA"/>
</dbReference>
<evidence type="ECO:0000256" key="6">
    <source>
        <dbReference type="SAM" id="Phobius"/>
    </source>
</evidence>
<organism evidence="8 9">
    <name type="scientific">Chromohalobacter israelensis (strain ATCC BAA-138 / DSM 3043 / CIP 106854 / NCIMB 13768 / 1H11)</name>
    <name type="common">Chromohalobacter salexigens</name>
    <dbReference type="NCBI Taxonomy" id="290398"/>
    <lineage>
        <taxon>Bacteria</taxon>
        <taxon>Pseudomonadati</taxon>
        <taxon>Pseudomonadota</taxon>
        <taxon>Gammaproteobacteria</taxon>
        <taxon>Oceanospirillales</taxon>
        <taxon>Halomonadaceae</taxon>
        <taxon>Chromohalobacter</taxon>
    </lineage>
</organism>
<dbReference type="AlphaFoldDB" id="Q1QWZ4"/>
<evidence type="ECO:0000256" key="3">
    <source>
        <dbReference type="ARBA" id="ARBA00022692"/>
    </source>
</evidence>